<evidence type="ECO:0000313" key="1">
    <source>
        <dbReference type="EMBL" id="CAB4734258.1"/>
    </source>
</evidence>
<organism evidence="1">
    <name type="scientific">freshwater metagenome</name>
    <dbReference type="NCBI Taxonomy" id="449393"/>
    <lineage>
        <taxon>unclassified sequences</taxon>
        <taxon>metagenomes</taxon>
        <taxon>ecological metagenomes</taxon>
    </lineage>
</organism>
<gene>
    <name evidence="1" type="ORF">UFOPK2754_00701</name>
    <name evidence="2" type="ORF">UFOPK3139_02021</name>
    <name evidence="3" type="ORF">UFOPK3543_00806</name>
    <name evidence="4" type="ORF">UFOPK3967_02950</name>
</gene>
<name>A0A6J6SHR8_9ZZZZ</name>
<proteinExistence type="predicted"/>
<evidence type="ECO:0000313" key="3">
    <source>
        <dbReference type="EMBL" id="CAB4899921.1"/>
    </source>
</evidence>
<dbReference type="EMBL" id="CAFBOS010000276">
    <property type="protein sequence ID" value="CAB5024273.1"/>
    <property type="molecule type" value="Genomic_DNA"/>
</dbReference>
<accession>A0A6J6SHR8</accession>
<dbReference type="EMBL" id="CAFABA010000091">
    <property type="protein sequence ID" value="CAB4834236.1"/>
    <property type="molecule type" value="Genomic_DNA"/>
</dbReference>
<evidence type="ECO:0000313" key="4">
    <source>
        <dbReference type="EMBL" id="CAB5024273.1"/>
    </source>
</evidence>
<dbReference type="AlphaFoldDB" id="A0A6J6SHR8"/>
<dbReference type="EMBL" id="CAFBMH010000019">
    <property type="protein sequence ID" value="CAB4899921.1"/>
    <property type="molecule type" value="Genomic_DNA"/>
</dbReference>
<protein>
    <submittedName>
        <fullName evidence="1">Unannotated protein</fullName>
    </submittedName>
</protein>
<reference evidence="1" key="1">
    <citation type="submission" date="2020-05" db="EMBL/GenBank/DDBJ databases">
        <authorList>
            <person name="Chiriac C."/>
            <person name="Salcher M."/>
            <person name="Ghai R."/>
            <person name="Kavagutti S V."/>
        </authorList>
    </citation>
    <scope>NUCLEOTIDE SEQUENCE</scope>
</reference>
<dbReference type="EMBL" id="CAEZYR010000017">
    <property type="protein sequence ID" value="CAB4734258.1"/>
    <property type="molecule type" value="Genomic_DNA"/>
</dbReference>
<sequence>MGLLFVLPLLATLGACAVFVRAIRALEAESAALIASAERLVPVATAIGDASHLAHAYGATVASAARRYTPRHGKHRRR</sequence>
<evidence type="ECO:0000313" key="2">
    <source>
        <dbReference type="EMBL" id="CAB4834236.1"/>
    </source>
</evidence>